<reference evidence="2" key="1">
    <citation type="journal article" date="2022" name="Mol. Ecol. Resour.">
        <title>The genomes of chicory, endive, great burdock and yacon provide insights into Asteraceae palaeo-polyploidization history and plant inulin production.</title>
        <authorList>
            <person name="Fan W."/>
            <person name="Wang S."/>
            <person name="Wang H."/>
            <person name="Wang A."/>
            <person name="Jiang F."/>
            <person name="Liu H."/>
            <person name="Zhao H."/>
            <person name="Xu D."/>
            <person name="Zhang Y."/>
        </authorList>
    </citation>
    <scope>NUCLEOTIDE SEQUENCE [LARGE SCALE GENOMIC DNA]</scope>
    <source>
        <strain evidence="2">cv. Yunnan</strain>
    </source>
</reference>
<proteinExistence type="predicted"/>
<accession>A0ACB9JP20</accession>
<sequence length="174" mass="19208">MDYRILDLIIVSAKGLKKASFMGRMDVYAVVSISGVIGKGQKIRTCIHKNGDSDPTWNFPMKFIVDEAAGLQDHLTLVVKIKAEWIFGDEGKAIQSASYQVWRRSGKPKGVFRFWYELGERFSGNMEEPMTACPRGMGVGSGSGDLPTSVAIGGDCPPQKLVDARSDRERLLSY</sequence>
<organism evidence="1 2">
    <name type="scientific">Smallanthus sonchifolius</name>
    <dbReference type="NCBI Taxonomy" id="185202"/>
    <lineage>
        <taxon>Eukaryota</taxon>
        <taxon>Viridiplantae</taxon>
        <taxon>Streptophyta</taxon>
        <taxon>Embryophyta</taxon>
        <taxon>Tracheophyta</taxon>
        <taxon>Spermatophyta</taxon>
        <taxon>Magnoliopsida</taxon>
        <taxon>eudicotyledons</taxon>
        <taxon>Gunneridae</taxon>
        <taxon>Pentapetalae</taxon>
        <taxon>asterids</taxon>
        <taxon>campanulids</taxon>
        <taxon>Asterales</taxon>
        <taxon>Asteraceae</taxon>
        <taxon>Asteroideae</taxon>
        <taxon>Heliantheae alliance</taxon>
        <taxon>Millerieae</taxon>
        <taxon>Smallanthus</taxon>
    </lineage>
</organism>
<evidence type="ECO:0000313" key="2">
    <source>
        <dbReference type="Proteomes" id="UP001056120"/>
    </source>
</evidence>
<dbReference type="EMBL" id="CM042020">
    <property type="protein sequence ID" value="KAI3821959.1"/>
    <property type="molecule type" value="Genomic_DNA"/>
</dbReference>
<gene>
    <name evidence="1" type="ORF">L1987_09537</name>
</gene>
<protein>
    <submittedName>
        <fullName evidence="1">Uncharacterized protein</fullName>
    </submittedName>
</protein>
<evidence type="ECO:0000313" key="1">
    <source>
        <dbReference type="EMBL" id="KAI3821959.1"/>
    </source>
</evidence>
<dbReference type="Proteomes" id="UP001056120">
    <property type="component" value="Linkage Group LG03"/>
</dbReference>
<keyword evidence="2" id="KW-1185">Reference proteome</keyword>
<reference evidence="1 2" key="2">
    <citation type="journal article" date="2022" name="Mol. Ecol. Resour.">
        <title>The genomes of chicory, endive, great burdock and yacon provide insights into Asteraceae paleo-polyploidization history and plant inulin production.</title>
        <authorList>
            <person name="Fan W."/>
            <person name="Wang S."/>
            <person name="Wang H."/>
            <person name="Wang A."/>
            <person name="Jiang F."/>
            <person name="Liu H."/>
            <person name="Zhao H."/>
            <person name="Xu D."/>
            <person name="Zhang Y."/>
        </authorList>
    </citation>
    <scope>NUCLEOTIDE SEQUENCE [LARGE SCALE GENOMIC DNA]</scope>
    <source>
        <strain evidence="2">cv. Yunnan</strain>
        <tissue evidence="1">Leaves</tissue>
    </source>
</reference>
<comment type="caution">
    <text evidence="1">The sequence shown here is derived from an EMBL/GenBank/DDBJ whole genome shotgun (WGS) entry which is preliminary data.</text>
</comment>
<name>A0ACB9JP20_9ASTR</name>